<sequence length="190" mass="21900">RNPLPYPQIQHEELFTEPIQLPGYRYDWKQVVDTGTRLNLNHTLASLRWTRALKSPLVPRDSLDFLLSSIYTNGRELFPENSDVPRQLETIGVPTWRLLRNLRPDTKHSASIQSMRRWYRKNMGYVPNSLKGHVLRTPPFAKTFEVTSLNRGHPIIYGGIKERADPYNVKLAIPTHHSAPSCRGYGEDGN</sequence>
<dbReference type="AlphaFoldDB" id="A0A1B6BYY3"/>
<proteinExistence type="predicted"/>
<accession>A0A1B6BYY3</accession>
<protein>
    <submittedName>
        <fullName evidence="1">Uncharacterized protein</fullName>
    </submittedName>
</protein>
<organism evidence="1">
    <name type="scientific">Clastoptera arizonana</name>
    <name type="common">Arizona spittle bug</name>
    <dbReference type="NCBI Taxonomy" id="38151"/>
    <lineage>
        <taxon>Eukaryota</taxon>
        <taxon>Metazoa</taxon>
        <taxon>Ecdysozoa</taxon>
        <taxon>Arthropoda</taxon>
        <taxon>Hexapoda</taxon>
        <taxon>Insecta</taxon>
        <taxon>Pterygota</taxon>
        <taxon>Neoptera</taxon>
        <taxon>Paraneoptera</taxon>
        <taxon>Hemiptera</taxon>
        <taxon>Auchenorrhyncha</taxon>
        <taxon>Cercopoidea</taxon>
        <taxon>Clastopteridae</taxon>
        <taxon>Clastoptera</taxon>
    </lineage>
</organism>
<dbReference type="InterPro" id="IPR022179">
    <property type="entry name" value="CFAP276"/>
</dbReference>
<reference evidence="1" key="1">
    <citation type="submission" date="2015-12" db="EMBL/GenBank/DDBJ databases">
        <title>De novo transcriptome assembly of four potential Pierce s Disease insect vectors from Arizona vineyards.</title>
        <authorList>
            <person name="Tassone E.E."/>
        </authorList>
    </citation>
    <scope>NUCLEOTIDE SEQUENCE</scope>
</reference>
<name>A0A1B6BYY3_9HEMI</name>
<dbReference type="Pfam" id="PF12494">
    <property type="entry name" value="DUF3695"/>
    <property type="match status" value="1"/>
</dbReference>
<gene>
    <name evidence="1" type="ORF">g.4299</name>
</gene>
<feature type="non-terminal residue" evidence="1">
    <location>
        <position position="1"/>
    </location>
</feature>
<evidence type="ECO:0000313" key="1">
    <source>
        <dbReference type="EMBL" id="JAS06483.1"/>
    </source>
</evidence>
<dbReference type="EMBL" id="GEDC01030815">
    <property type="protein sequence ID" value="JAS06483.1"/>
    <property type="molecule type" value="Transcribed_RNA"/>
</dbReference>